<dbReference type="Pfam" id="PF05433">
    <property type="entry name" value="Rick_17kDa_Anti"/>
    <property type="match status" value="1"/>
</dbReference>
<evidence type="ECO:0000256" key="1">
    <source>
        <dbReference type="ARBA" id="ARBA00004459"/>
    </source>
</evidence>
<keyword evidence="9" id="KW-1185">Reference proteome</keyword>
<evidence type="ECO:0000256" key="2">
    <source>
        <dbReference type="ARBA" id="ARBA00008681"/>
    </source>
</evidence>
<feature type="signal peptide" evidence="6">
    <location>
        <begin position="1"/>
        <end position="29"/>
    </location>
</feature>
<organism evidence="8 9">
    <name type="scientific">Sphingobium xenophagum</name>
    <dbReference type="NCBI Taxonomy" id="121428"/>
    <lineage>
        <taxon>Bacteria</taxon>
        <taxon>Pseudomonadati</taxon>
        <taxon>Pseudomonadota</taxon>
        <taxon>Alphaproteobacteria</taxon>
        <taxon>Sphingomonadales</taxon>
        <taxon>Sphingomonadaceae</taxon>
        <taxon>Sphingobium</taxon>
    </lineage>
</organism>
<feature type="domain" description="Glycine zipper 2TM" evidence="7">
    <location>
        <begin position="160"/>
        <end position="199"/>
    </location>
</feature>
<protein>
    <recommendedName>
        <fullName evidence="3">17 kDa surface antigen</fullName>
    </recommendedName>
</protein>
<dbReference type="Proteomes" id="UP001267638">
    <property type="component" value="Unassembled WGS sequence"/>
</dbReference>
<dbReference type="InterPro" id="IPR008816">
    <property type="entry name" value="Gly_zipper_2TM_dom"/>
</dbReference>
<evidence type="ECO:0000259" key="7">
    <source>
        <dbReference type="Pfam" id="PF05433"/>
    </source>
</evidence>
<feature type="region of interest" description="Disordered" evidence="5">
    <location>
        <begin position="27"/>
        <end position="83"/>
    </location>
</feature>
<reference evidence="8 9" key="1">
    <citation type="submission" date="2023-07" db="EMBL/GenBank/DDBJ databases">
        <title>Sorghum-associated microbial communities from plants grown in Nebraska, USA.</title>
        <authorList>
            <person name="Schachtman D."/>
        </authorList>
    </citation>
    <scope>NUCLEOTIDE SEQUENCE [LARGE SCALE GENOMIC DNA]</scope>
    <source>
        <strain evidence="8 9">4256</strain>
    </source>
</reference>
<comment type="caution">
    <text evidence="8">The sequence shown here is derived from an EMBL/GenBank/DDBJ whole genome shotgun (WGS) entry which is preliminary data.</text>
</comment>
<proteinExistence type="inferred from homology"/>
<feature type="region of interest" description="Disordered" evidence="5">
    <location>
        <begin position="95"/>
        <end position="114"/>
    </location>
</feature>
<evidence type="ECO:0000313" key="9">
    <source>
        <dbReference type="Proteomes" id="UP001267638"/>
    </source>
</evidence>
<comment type="subcellular location">
    <subcellularLocation>
        <location evidence="1">Cell outer membrane</location>
        <topology evidence="1">Lipid-anchor</topology>
    </subcellularLocation>
</comment>
<name>A0ABU1WVG6_SPHXE</name>
<feature type="compositionally biased region" description="Basic and acidic residues" evidence="5">
    <location>
        <begin position="33"/>
        <end position="83"/>
    </location>
</feature>
<comment type="similarity">
    <text evidence="2">Belongs to the rickettsiale 17 kDa surface antigen family.</text>
</comment>
<keyword evidence="4" id="KW-0449">Lipoprotein</keyword>
<dbReference type="EMBL" id="JAVDWV010000001">
    <property type="protein sequence ID" value="MDR7153289.1"/>
    <property type="molecule type" value="Genomic_DNA"/>
</dbReference>
<evidence type="ECO:0000256" key="4">
    <source>
        <dbReference type="ARBA" id="ARBA00023288"/>
    </source>
</evidence>
<accession>A0ABU1WVG6</accession>
<sequence>MTFTFKQAIAALSLGAMTLTGLAATPAFAQPGRDNRERREDRRDDRQERRADRKDDRRDNRQDRRADRRDDRQDRRVDRRDDRRDWRQDRRNDQRVTYRRPGRPVYSYDWNRPDPRYGRSYRPDRYYRGGYQPIRVDRRTRIYRGYDDRYYCRRSDGTTGLIVGAALGGLLGGQIDRGQSNIAGILIGGGAGALLGREIDRGGVNCR</sequence>
<keyword evidence="6" id="KW-0732">Signal</keyword>
<evidence type="ECO:0000256" key="6">
    <source>
        <dbReference type="SAM" id="SignalP"/>
    </source>
</evidence>
<gene>
    <name evidence="8" type="ORF">J2W40_000083</name>
</gene>
<feature type="chain" id="PRO_5046314549" description="17 kDa surface antigen" evidence="6">
    <location>
        <begin position="30"/>
        <end position="207"/>
    </location>
</feature>
<evidence type="ECO:0000256" key="5">
    <source>
        <dbReference type="SAM" id="MobiDB-lite"/>
    </source>
</evidence>
<evidence type="ECO:0000256" key="3">
    <source>
        <dbReference type="ARBA" id="ARBA00015281"/>
    </source>
</evidence>
<dbReference type="RefSeq" id="WP_037473215.1">
    <property type="nucleotide sequence ID" value="NZ_JAVDWV010000001.1"/>
</dbReference>
<evidence type="ECO:0000313" key="8">
    <source>
        <dbReference type="EMBL" id="MDR7153289.1"/>
    </source>
</evidence>